<feature type="compositionally biased region" description="Polar residues" evidence="2">
    <location>
        <begin position="330"/>
        <end position="346"/>
    </location>
</feature>
<gene>
    <name evidence="3" type="ORF">EGW08_019102</name>
</gene>
<evidence type="ECO:0000256" key="2">
    <source>
        <dbReference type="SAM" id="MobiDB-lite"/>
    </source>
</evidence>
<evidence type="ECO:0000313" key="4">
    <source>
        <dbReference type="Proteomes" id="UP000271974"/>
    </source>
</evidence>
<proteinExistence type="predicted"/>
<accession>A0A433SV28</accession>
<protein>
    <submittedName>
        <fullName evidence="3">Uncharacterized protein</fullName>
    </submittedName>
</protein>
<dbReference type="OrthoDB" id="10633873at2759"/>
<name>A0A433SV28_ELYCH</name>
<dbReference type="AlphaFoldDB" id="A0A433SV28"/>
<reference evidence="3 4" key="1">
    <citation type="submission" date="2019-01" db="EMBL/GenBank/DDBJ databases">
        <title>A draft genome assembly of the solar-powered sea slug Elysia chlorotica.</title>
        <authorList>
            <person name="Cai H."/>
            <person name="Li Q."/>
            <person name="Fang X."/>
            <person name="Li J."/>
            <person name="Curtis N.E."/>
            <person name="Altenburger A."/>
            <person name="Shibata T."/>
            <person name="Feng M."/>
            <person name="Maeda T."/>
            <person name="Schwartz J.A."/>
            <person name="Shigenobu S."/>
            <person name="Lundholm N."/>
            <person name="Nishiyama T."/>
            <person name="Yang H."/>
            <person name="Hasebe M."/>
            <person name="Li S."/>
            <person name="Pierce S.K."/>
            <person name="Wang J."/>
        </authorList>
    </citation>
    <scope>NUCLEOTIDE SEQUENCE [LARGE SCALE GENOMIC DNA]</scope>
    <source>
        <strain evidence="3">EC2010</strain>
        <tissue evidence="3">Whole organism of an adult</tissue>
    </source>
</reference>
<evidence type="ECO:0000256" key="1">
    <source>
        <dbReference type="SAM" id="Coils"/>
    </source>
</evidence>
<sequence>MNRRFNNSEDHLGQHLSKSTLRSLAADQSNNMQQVLYADEGTSLPPVKVRGRVRALGRTIKERGEVCQWIQSMTLEPPVPRNKTSLHPANSEASDASRAFPKMAGAKTAGESDLTANATAAENHHPLQSGGAGAPVTAARALLGLDGPIVGSRDLSKRADADEEPSFAEQLSMIRQQQSVLLEKQRVIQEQMSMSAGGSDASLPVDRKSEADLQMEKRAQEKEALEKQLQLVNARNNSGIETKHRRLKGTLANHYAQRDEGTVGSLLWTISDEDAPKNDLSLTNSLCCMSSSAQRQQYSNHRHDTSSSISDLLRETSFLNSRSRHGYGSSDASLGDRQSTPQPKSVENNRKCDVKPTGRGSNSGCPSDQAGESQTNCSCFGEGDLQDDQCTISIASAK</sequence>
<keyword evidence="1" id="KW-0175">Coiled coil</keyword>
<feature type="region of interest" description="Disordered" evidence="2">
    <location>
        <begin position="321"/>
        <end position="374"/>
    </location>
</feature>
<feature type="compositionally biased region" description="Polar residues" evidence="2">
    <location>
        <begin position="359"/>
        <end position="374"/>
    </location>
</feature>
<evidence type="ECO:0000313" key="3">
    <source>
        <dbReference type="EMBL" id="RUS73140.1"/>
    </source>
</evidence>
<feature type="coiled-coil region" evidence="1">
    <location>
        <begin position="208"/>
        <end position="237"/>
    </location>
</feature>
<comment type="caution">
    <text evidence="3">The sequence shown here is derived from an EMBL/GenBank/DDBJ whole genome shotgun (WGS) entry which is preliminary data.</text>
</comment>
<dbReference type="EMBL" id="RQTK01000973">
    <property type="protein sequence ID" value="RUS73140.1"/>
    <property type="molecule type" value="Genomic_DNA"/>
</dbReference>
<dbReference type="Proteomes" id="UP000271974">
    <property type="component" value="Unassembled WGS sequence"/>
</dbReference>
<keyword evidence="4" id="KW-1185">Reference proteome</keyword>
<feature type="compositionally biased region" description="Polar residues" evidence="2">
    <location>
        <begin position="82"/>
        <end position="94"/>
    </location>
</feature>
<feature type="region of interest" description="Disordered" evidence="2">
    <location>
        <begin position="78"/>
        <end position="110"/>
    </location>
</feature>
<feature type="compositionally biased region" description="Basic and acidic residues" evidence="2">
    <location>
        <begin position="347"/>
        <end position="356"/>
    </location>
</feature>
<organism evidence="3 4">
    <name type="scientific">Elysia chlorotica</name>
    <name type="common">Eastern emerald elysia</name>
    <name type="synonym">Sea slug</name>
    <dbReference type="NCBI Taxonomy" id="188477"/>
    <lineage>
        <taxon>Eukaryota</taxon>
        <taxon>Metazoa</taxon>
        <taxon>Spiralia</taxon>
        <taxon>Lophotrochozoa</taxon>
        <taxon>Mollusca</taxon>
        <taxon>Gastropoda</taxon>
        <taxon>Heterobranchia</taxon>
        <taxon>Euthyneura</taxon>
        <taxon>Panpulmonata</taxon>
        <taxon>Sacoglossa</taxon>
        <taxon>Placobranchoidea</taxon>
        <taxon>Plakobranchidae</taxon>
        <taxon>Elysia</taxon>
    </lineage>
</organism>